<dbReference type="EC" id="3.1.3.16" evidence="3"/>
<proteinExistence type="predicted"/>
<reference evidence="4" key="1">
    <citation type="submission" date="2023-07" db="EMBL/GenBank/DDBJ databases">
        <title>30 novel species of actinomycetes from the DSMZ collection.</title>
        <authorList>
            <person name="Nouioui I."/>
        </authorList>
    </citation>
    <scope>NUCLEOTIDE SEQUENCE [LARGE SCALE GENOMIC DNA]</scope>
    <source>
        <strain evidence="4">DSM 45834</strain>
    </source>
</reference>
<dbReference type="Pfam" id="PF07228">
    <property type="entry name" value="SpoIIE"/>
    <property type="match status" value="1"/>
</dbReference>
<evidence type="ECO:0000313" key="4">
    <source>
        <dbReference type="Proteomes" id="UP001183202"/>
    </source>
</evidence>
<dbReference type="Proteomes" id="UP001183202">
    <property type="component" value="Unassembled WGS sequence"/>
</dbReference>
<dbReference type="PANTHER" id="PTHR43156:SF2">
    <property type="entry name" value="STAGE II SPORULATION PROTEIN E"/>
    <property type="match status" value="1"/>
</dbReference>
<dbReference type="PANTHER" id="PTHR43156">
    <property type="entry name" value="STAGE II SPORULATION PROTEIN E-RELATED"/>
    <property type="match status" value="1"/>
</dbReference>
<dbReference type="InterPro" id="IPR036457">
    <property type="entry name" value="PPM-type-like_dom_sf"/>
</dbReference>
<dbReference type="Gene3D" id="3.60.40.10">
    <property type="entry name" value="PPM-type phosphatase domain"/>
    <property type="match status" value="1"/>
</dbReference>
<organism evidence="3 4">
    <name type="scientific">Pseudonocardia charpentierae</name>
    <dbReference type="NCBI Taxonomy" id="3075545"/>
    <lineage>
        <taxon>Bacteria</taxon>
        <taxon>Bacillati</taxon>
        <taxon>Actinomycetota</taxon>
        <taxon>Actinomycetes</taxon>
        <taxon>Pseudonocardiales</taxon>
        <taxon>Pseudonocardiaceae</taxon>
        <taxon>Pseudonocardia</taxon>
    </lineage>
</organism>
<sequence>MTIADRSRVDLRDVLRTTCAASPVEAIDVMADGLATLTGATYVQFLITNVTHRAVVRFAGSNANAARVQEENGDIAVLPLRGTLYEQVLRRQRIVRLDEGGGERILVPVTESGDALGVIDLHLPRDADELVFADIAAVAEALARVVVASRRHSDLMDWAQDTSPFSLAAEIQRRLLPGSYTCETDRFTVAGWLEPANAVGGDTFDYSLYRDTLHLSVTDAVGNDVNAALLASVLLGSLRNSRRRGADLAAQARIANDALAAHANVGQFVTGQLARLDLHTGVMTFVNAGHPFPYLTRDGQVREIELDIDMPFGLYPGRELRVRRLQLEPGDRVVLMTDGMLERNAEDLDLPGMLSSSAGAHPRELVYELAETVLHATGGDLNDDATVLCLDWRGGPDEPDRPDREE</sequence>
<evidence type="ECO:0000313" key="3">
    <source>
        <dbReference type="EMBL" id="MDT0349283.1"/>
    </source>
</evidence>
<dbReference type="InterPro" id="IPR001932">
    <property type="entry name" value="PPM-type_phosphatase-like_dom"/>
</dbReference>
<dbReference type="InterPro" id="IPR052016">
    <property type="entry name" value="Bact_Sigma-Reg"/>
</dbReference>
<comment type="caution">
    <text evidence="3">The sequence shown here is derived from an EMBL/GenBank/DDBJ whole genome shotgun (WGS) entry which is preliminary data.</text>
</comment>
<keyword evidence="4" id="KW-1185">Reference proteome</keyword>
<dbReference type="SMART" id="SM00331">
    <property type="entry name" value="PP2C_SIG"/>
    <property type="match status" value="1"/>
</dbReference>
<evidence type="ECO:0000259" key="2">
    <source>
        <dbReference type="SMART" id="SM00331"/>
    </source>
</evidence>
<feature type="domain" description="PPM-type phosphatase" evidence="2">
    <location>
        <begin position="184"/>
        <end position="392"/>
    </location>
</feature>
<dbReference type="GO" id="GO:0004722">
    <property type="term" value="F:protein serine/threonine phosphatase activity"/>
    <property type="evidence" value="ECO:0007669"/>
    <property type="project" value="UniProtKB-EC"/>
</dbReference>
<protein>
    <submittedName>
        <fullName evidence="3">PP2C family protein-serine/threonine phosphatase</fullName>
        <ecNumber evidence="3">3.1.3.16</ecNumber>
    </submittedName>
</protein>
<dbReference type="EMBL" id="JAVREJ010000003">
    <property type="protein sequence ID" value="MDT0349283.1"/>
    <property type="molecule type" value="Genomic_DNA"/>
</dbReference>
<dbReference type="SUPFAM" id="SSF81606">
    <property type="entry name" value="PP2C-like"/>
    <property type="match status" value="1"/>
</dbReference>
<name>A0ABU2N8A2_9PSEU</name>
<keyword evidence="1 3" id="KW-0378">Hydrolase</keyword>
<accession>A0ABU2N8A2</accession>
<gene>
    <name evidence="3" type="ORF">RM445_07060</name>
</gene>
<evidence type="ECO:0000256" key="1">
    <source>
        <dbReference type="ARBA" id="ARBA00022801"/>
    </source>
</evidence>
<dbReference type="RefSeq" id="WP_311555278.1">
    <property type="nucleotide sequence ID" value="NZ_JAVREJ010000003.1"/>
</dbReference>